<dbReference type="Proteomes" id="UP000753219">
    <property type="component" value="Unassembled WGS sequence"/>
</dbReference>
<dbReference type="CDD" id="cd03808">
    <property type="entry name" value="GT4_CapM-like"/>
    <property type="match status" value="1"/>
</dbReference>
<dbReference type="AlphaFoldDB" id="A0A415NZ08"/>
<evidence type="ECO:0000259" key="1">
    <source>
        <dbReference type="Pfam" id="PF00534"/>
    </source>
</evidence>
<feature type="domain" description="Glycosyl transferase family 1" evidence="1">
    <location>
        <begin position="556"/>
        <end position="717"/>
    </location>
</feature>
<dbReference type="Pfam" id="PF13477">
    <property type="entry name" value="Glyco_trans_4_2"/>
    <property type="match status" value="1"/>
</dbReference>
<dbReference type="InterPro" id="IPR001296">
    <property type="entry name" value="Glyco_trans_1"/>
</dbReference>
<dbReference type="PANTHER" id="PTHR12526">
    <property type="entry name" value="GLYCOSYLTRANSFERASE"/>
    <property type="match status" value="1"/>
</dbReference>
<dbReference type="InterPro" id="IPR028098">
    <property type="entry name" value="Glyco_trans_4-like_N"/>
</dbReference>
<dbReference type="GO" id="GO:0016757">
    <property type="term" value="F:glycosyltransferase activity"/>
    <property type="evidence" value="ECO:0007669"/>
    <property type="project" value="UniProtKB-KW"/>
</dbReference>
<feature type="domain" description="Glycosyltransferase subfamily 4-like N-terminal" evidence="2">
    <location>
        <begin position="383"/>
        <end position="524"/>
    </location>
</feature>
<keyword evidence="5" id="KW-1185">Reference proteome</keyword>
<evidence type="ECO:0000259" key="2">
    <source>
        <dbReference type="Pfam" id="PF13477"/>
    </source>
</evidence>
<protein>
    <submittedName>
        <fullName evidence="4">Glycosyltransferase</fullName>
        <ecNumber evidence="3">2.4.-.-</ecNumber>
    </submittedName>
</protein>
<keyword evidence="3" id="KW-0328">Glycosyltransferase</keyword>
<organism evidence="4 5">
    <name type="scientific">Amedibacillus dolichus</name>
    <dbReference type="NCBI Taxonomy" id="31971"/>
    <lineage>
        <taxon>Bacteria</taxon>
        <taxon>Bacillati</taxon>
        <taxon>Bacillota</taxon>
        <taxon>Erysipelotrichia</taxon>
        <taxon>Erysipelotrichales</taxon>
        <taxon>Erysipelotrichaceae</taxon>
        <taxon>Amedibacillus</taxon>
    </lineage>
</organism>
<gene>
    <name evidence="4" type="ORF">DWZ83_10230</name>
    <name evidence="3" type="ORF">KHZ85_07005</name>
</gene>
<dbReference type="SUPFAM" id="SSF53756">
    <property type="entry name" value="UDP-Glycosyltransferase/glycogen phosphorylase"/>
    <property type="match status" value="2"/>
</dbReference>
<accession>A0A415NZ08</accession>
<keyword evidence="4" id="KW-0808">Transferase</keyword>
<dbReference type="RefSeq" id="WP_004800243.1">
    <property type="nucleotide sequence ID" value="NZ_CABKNA010000002.1"/>
</dbReference>
<dbReference type="Gene3D" id="3.40.50.2000">
    <property type="entry name" value="Glycogen Phosphorylase B"/>
    <property type="match status" value="4"/>
</dbReference>
<dbReference type="EMBL" id="QRPK01000097">
    <property type="protein sequence ID" value="RHM05747.1"/>
    <property type="molecule type" value="Genomic_DNA"/>
</dbReference>
<dbReference type="GeneID" id="92794446"/>
<name>A0A415NZ08_9FIRM</name>
<evidence type="ECO:0000313" key="5">
    <source>
        <dbReference type="Proteomes" id="UP000284868"/>
    </source>
</evidence>
<sequence>MNVMIISCFGYYEQRVRFVKEAFEQKGHHVEVVFSDFDHINKAKIVDKRAGTTYLKSRPYYKNISLSRIFSHFLFARSAYHYACKKQPDLIYAVIPPNTLGKYLKKYKKKNKVRLIFDIYDLWPESFVNQKFAGIARPFFLKWASFRNQSLNAADFVITECDLYREILAEFLDPEHTKTIYLTKGSEFEQPMISKPMETLHICYLGSINNIISIDMIVRFLKTLQNYRPIVVDIIGKGETKDDFIRKLKAQGIETIYHGALFGEDKWKIMNQCHFGINMMINTVRVGLTMKSVDYFEAGLPILNNIKGDTWTYVDNFNLGFNVDEKNIEDVARKLAKLDERQFEEMQRNVRDVFASKFSLTAFQRDFQSVLDYCEKLTHKNILILCNHEIVLYNFKKELIQKISEKGYQVHISMPFNHSLPFFEDTLKCDCIETRIDRRGINPLKDFKLILFYRKLIKELKPDLVFTLTIKPTIYGGVVSRIYGVDYITNITGLGSAFQNDNWLRKFVVHMYRVALKNVKKAFFENEDNCRVFLEDKIVEVENSCIVHGAGVNLQEFKFVNPCKNPKLVFAFIGRVMKEKGIDEFLYCVDKLRNENAEFRVYGFCEEEYIARLKEMEKNPNFHYFGFCNDIANKYNEFDVIVLPSYHEGMSNVLLEGASKGKILITSDIFGCKEAVIDGKSGFLATKADKESLLEACRKALALSYEERVAFGLEARKLMEKEFDRNIINKQYMEAIDEILGEKTL</sequence>
<proteinExistence type="predicted"/>
<dbReference type="EC" id="2.4.-.-" evidence="3"/>
<reference evidence="3" key="2">
    <citation type="submission" date="2021-02" db="EMBL/GenBank/DDBJ databases">
        <title>Infant gut strain persistence is associated with maternal origin, phylogeny, and functional potential including surface adhesion and iron acquisition.</title>
        <authorList>
            <person name="Lou Y.C."/>
        </authorList>
    </citation>
    <scope>NUCLEOTIDE SEQUENCE</scope>
    <source>
        <strain evidence="3">L3_108_103G1_dasL3_108_103G1_concoct_2</strain>
    </source>
</reference>
<comment type="caution">
    <text evidence="4">The sequence shown here is derived from an EMBL/GenBank/DDBJ whole genome shotgun (WGS) entry which is preliminary data.</text>
</comment>
<dbReference type="OrthoDB" id="9806653at2"/>
<reference evidence="4 5" key="1">
    <citation type="submission" date="2018-08" db="EMBL/GenBank/DDBJ databases">
        <title>A genome reference for cultivated species of the human gut microbiota.</title>
        <authorList>
            <person name="Zou Y."/>
            <person name="Xue W."/>
            <person name="Luo G."/>
        </authorList>
    </citation>
    <scope>NUCLEOTIDE SEQUENCE [LARGE SCALE GENOMIC DNA]</scope>
    <source>
        <strain evidence="4 5">AF35-6BH</strain>
    </source>
</reference>
<dbReference type="Pfam" id="PF00534">
    <property type="entry name" value="Glycos_transf_1"/>
    <property type="match status" value="1"/>
</dbReference>
<evidence type="ECO:0000313" key="4">
    <source>
        <dbReference type="EMBL" id="RHM05747.1"/>
    </source>
</evidence>
<dbReference type="EMBL" id="JAGZMZ010000016">
    <property type="protein sequence ID" value="MBS4884497.1"/>
    <property type="molecule type" value="Genomic_DNA"/>
</dbReference>
<evidence type="ECO:0000313" key="3">
    <source>
        <dbReference type="EMBL" id="MBS4884497.1"/>
    </source>
</evidence>
<dbReference type="PANTHER" id="PTHR12526:SF630">
    <property type="entry name" value="GLYCOSYLTRANSFERASE"/>
    <property type="match status" value="1"/>
</dbReference>
<dbReference type="Proteomes" id="UP000284868">
    <property type="component" value="Unassembled WGS sequence"/>
</dbReference>